<dbReference type="RefSeq" id="WP_268257052.1">
    <property type="nucleotide sequence ID" value="NZ_BNAT01000037.1"/>
</dbReference>
<reference evidence="2" key="2">
    <citation type="submission" date="2020-09" db="EMBL/GenBank/DDBJ databases">
        <authorList>
            <person name="Sun Q."/>
            <person name="Zhou Y."/>
        </authorList>
    </citation>
    <scope>NUCLEOTIDE SEQUENCE</scope>
    <source>
        <strain evidence="2">CGMCC 4.7403</strain>
    </source>
</reference>
<dbReference type="Proteomes" id="UP000603227">
    <property type="component" value="Unassembled WGS sequence"/>
</dbReference>
<evidence type="ECO:0000313" key="3">
    <source>
        <dbReference type="Proteomes" id="UP000603227"/>
    </source>
</evidence>
<protein>
    <recommendedName>
        <fullName evidence="1">DUF5753 domain-containing protein</fullName>
    </recommendedName>
</protein>
<organism evidence="2 3">
    <name type="scientific">Streptomyces capitiformicae</name>
    <dbReference type="NCBI Taxonomy" id="2014920"/>
    <lineage>
        <taxon>Bacteria</taxon>
        <taxon>Bacillati</taxon>
        <taxon>Actinomycetota</taxon>
        <taxon>Actinomycetes</taxon>
        <taxon>Kitasatosporales</taxon>
        <taxon>Streptomycetaceae</taxon>
        <taxon>Streptomyces</taxon>
    </lineage>
</organism>
<dbReference type="Pfam" id="PF19054">
    <property type="entry name" value="DUF5753"/>
    <property type="match status" value="1"/>
</dbReference>
<dbReference type="AlphaFoldDB" id="A0A919DJS2"/>
<feature type="domain" description="DUF5753" evidence="1">
    <location>
        <begin position="18"/>
        <end position="167"/>
    </location>
</feature>
<evidence type="ECO:0000259" key="1">
    <source>
        <dbReference type="Pfam" id="PF19054"/>
    </source>
</evidence>
<dbReference type="InterPro" id="IPR043917">
    <property type="entry name" value="DUF5753"/>
</dbReference>
<gene>
    <name evidence="2" type="ORF">GCM10017771_74440</name>
</gene>
<reference evidence="2" key="1">
    <citation type="journal article" date="2014" name="Int. J. Syst. Evol. Microbiol.">
        <title>Complete genome sequence of Corynebacterium casei LMG S-19264T (=DSM 44701T), isolated from a smear-ripened cheese.</title>
        <authorList>
            <consortium name="US DOE Joint Genome Institute (JGI-PGF)"/>
            <person name="Walter F."/>
            <person name="Albersmeier A."/>
            <person name="Kalinowski J."/>
            <person name="Ruckert C."/>
        </authorList>
    </citation>
    <scope>NUCLEOTIDE SEQUENCE</scope>
    <source>
        <strain evidence="2">CGMCC 4.7403</strain>
    </source>
</reference>
<keyword evidence="3" id="KW-1185">Reference proteome</keyword>
<sequence>MGGLRHSESWAHSERRARHVRAVFRYGSPQLLPQDLEAHVAFRLRRQHLITESTATPYEAIIHEAALRILVGGRKTARAQLEQLLERSELNHVTLRVLPFAAEDFAGAGHSMLHLHGTAPQLDTVQNDTGHGSVFFDAEPLLKRYRKRYNQVAGSALDPASSRDLMAQVLREL</sequence>
<evidence type="ECO:0000313" key="2">
    <source>
        <dbReference type="EMBL" id="GHE52180.1"/>
    </source>
</evidence>
<accession>A0A919DJS2</accession>
<proteinExistence type="predicted"/>
<name>A0A919DJS2_9ACTN</name>
<comment type="caution">
    <text evidence="2">The sequence shown here is derived from an EMBL/GenBank/DDBJ whole genome shotgun (WGS) entry which is preliminary data.</text>
</comment>
<dbReference type="EMBL" id="BNAT01000037">
    <property type="protein sequence ID" value="GHE52180.1"/>
    <property type="molecule type" value="Genomic_DNA"/>
</dbReference>